<proteinExistence type="inferred from homology"/>
<feature type="binding site" description="axial binding residue" evidence="9">
    <location>
        <position position="421"/>
    </location>
    <ligand>
        <name>heme</name>
        <dbReference type="ChEBI" id="CHEBI:30413"/>
    </ligand>
    <ligandPart>
        <name>Fe</name>
        <dbReference type="ChEBI" id="CHEBI:18248"/>
    </ligandPart>
</feature>
<comment type="pathway">
    <text evidence="2">Secondary metabolite biosynthesis.</text>
</comment>
<name>A0AA39J978_9AGAR</name>
<keyword evidence="6 10" id="KW-0560">Oxidoreductase</keyword>
<evidence type="ECO:0000256" key="5">
    <source>
        <dbReference type="ARBA" id="ARBA00022723"/>
    </source>
</evidence>
<sequence length="555" mass="62978">MNGSLTTLAIAIAVVSLVFAYRLLYRTCRNAPFPPGPKGLPFIGNILDMPSEKEWLTFARWGEKYVILMRHRVSFGPWAAHGSDKLCPDWSSIYWTRKALFTSDRPMVAMGGDLVGWNNSFGLMPYGPRFRDSRRRVHQIFGTDTSFKQFLPAVELEVRRFLKRISAKPEDLFRDIHKMNVANIMRISYGYETQEKNDPFVRACGPSSGPLCSVHHSECLFSQYYSHIILSVRHIPDWFPGAEFKRTAKEWRSTLREVVEQPYNYVKQRIAAGDACYSFTSSQLEGGMSSDKEFNIKWSAAALYIAKAQAEIDAIVGNDRLPRFDDREHLPYINALAFEVSRWHAVGPLGLPHSVGEDDVQSGYFIPKGSVVLANIWNMLHDPAVYDKLFEFRPERFIRMEGKEPEMNPHKMVFGFGRRICPGILSRACGHPSPFKCSIKPRAQPVFENVGGYGVNLTRPTQNLSVLVVQPRSSELAPESKTHLYATLSKKAWFSHPLNGFFTDRPSKEWLAKVKKQADDGDETVILTIIAGDFTGWSIEKLGEYPIDNFFADPG</sequence>
<dbReference type="AlphaFoldDB" id="A0AA39J978"/>
<dbReference type="InterPro" id="IPR002401">
    <property type="entry name" value="Cyt_P450_E_grp-I"/>
</dbReference>
<evidence type="ECO:0000256" key="1">
    <source>
        <dbReference type="ARBA" id="ARBA00001971"/>
    </source>
</evidence>
<dbReference type="Proteomes" id="UP001175226">
    <property type="component" value="Unassembled WGS sequence"/>
</dbReference>
<dbReference type="PANTHER" id="PTHR46300">
    <property type="entry name" value="P450, PUTATIVE (EUROFUNG)-RELATED-RELATED"/>
    <property type="match status" value="1"/>
</dbReference>
<comment type="caution">
    <text evidence="11">The sequence shown here is derived from an EMBL/GenBank/DDBJ whole genome shotgun (WGS) entry which is preliminary data.</text>
</comment>
<dbReference type="GO" id="GO:0005506">
    <property type="term" value="F:iron ion binding"/>
    <property type="evidence" value="ECO:0007669"/>
    <property type="project" value="InterPro"/>
</dbReference>
<accession>A0AA39J978</accession>
<comment type="cofactor">
    <cofactor evidence="1 9">
        <name>heme</name>
        <dbReference type="ChEBI" id="CHEBI:30413"/>
    </cofactor>
</comment>
<protein>
    <submittedName>
        <fullName evidence="11">Cytochrome P450</fullName>
    </submittedName>
</protein>
<evidence type="ECO:0000256" key="9">
    <source>
        <dbReference type="PIRSR" id="PIRSR602401-1"/>
    </source>
</evidence>
<keyword evidence="12" id="KW-1185">Reference proteome</keyword>
<keyword evidence="7 9" id="KW-0408">Iron</keyword>
<dbReference type="PRINTS" id="PR00463">
    <property type="entry name" value="EP450I"/>
</dbReference>
<evidence type="ECO:0000256" key="4">
    <source>
        <dbReference type="ARBA" id="ARBA00022617"/>
    </source>
</evidence>
<gene>
    <name evidence="11" type="ORF">EV421DRAFT_1739494</name>
</gene>
<keyword evidence="5 9" id="KW-0479">Metal-binding</keyword>
<dbReference type="SUPFAM" id="SSF48264">
    <property type="entry name" value="Cytochrome P450"/>
    <property type="match status" value="1"/>
</dbReference>
<dbReference type="GO" id="GO:0016705">
    <property type="term" value="F:oxidoreductase activity, acting on paired donors, with incorporation or reduction of molecular oxygen"/>
    <property type="evidence" value="ECO:0007669"/>
    <property type="project" value="InterPro"/>
</dbReference>
<dbReference type="GO" id="GO:0020037">
    <property type="term" value="F:heme binding"/>
    <property type="evidence" value="ECO:0007669"/>
    <property type="project" value="InterPro"/>
</dbReference>
<evidence type="ECO:0000256" key="10">
    <source>
        <dbReference type="RuleBase" id="RU000461"/>
    </source>
</evidence>
<evidence type="ECO:0000256" key="6">
    <source>
        <dbReference type="ARBA" id="ARBA00023002"/>
    </source>
</evidence>
<reference evidence="11" key="1">
    <citation type="submission" date="2023-06" db="EMBL/GenBank/DDBJ databases">
        <authorList>
            <consortium name="Lawrence Berkeley National Laboratory"/>
            <person name="Ahrendt S."/>
            <person name="Sahu N."/>
            <person name="Indic B."/>
            <person name="Wong-Bajracharya J."/>
            <person name="Merenyi Z."/>
            <person name="Ke H.-M."/>
            <person name="Monk M."/>
            <person name="Kocsube S."/>
            <person name="Drula E."/>
            <person name="Lipzen A."/>
            <person name="Balint B."/>
            <person name="Henrissat B."/>
            <person name="Andreopoulos B."/>
            <person name="Martin F.M."/>
            <person name="Harder C.B."/>
            <person name="Rigling D."/>
            <person name="Ford K.L."/>
            <person name="Foster G.D."/>
            <person name="Pangilinan J."/>
            <person name="Papanicolaou A."/>
            <person name="Barry K."/>
            <person name="LaButti K."/>
            <person name="Viragh M."/>
            <person name="Koriabine M."/>
            <person name="Yan M."/>
            <person name="Riley R."/>
            <person name="Champramary S."/>
            <person name="Plett K.L."/>
            <person name="Tsai I.J."/>
            <person name="Slot J."/>
            <person name="Sipos G."/>
            <person name="Plett J."/>
            <person name="Nagy L.G."/>
            <person name="Grigoriev I.V."/>
        </authorList>
    </citation>
    <scope>NUCLEOTIDE SEQUENCE</scope>
    <source>
        <strain evidence="11">FPL87.14</strain>
    </source>
</reference>
<evidence type="ECO:0000313" key="12">
    <source>
        <dbReference type="Proteomes" id="UP001175226"/>
    </source>
</evidence>
<dbReference type="EMBL" id="JAUEPT010000054">
    <property type="protein sequence ID" value="KAK0436543.1"/>
    <property type="molecule type" value="Genomic_DNA"/>
</dbReference>
<evidence type="ECO:0000256" key="8">
    <source>
        <dbReference type="ARBA" id="ARBA00023033"/>
    </source>
</evidence>
<dbReference type="InterPro" id="IPR017972">
    <property type="entry name" value="Cyt_P450_CS"/>
</dbReference>
<dbReference type="InterPro" id="IPR036396">
    <property type="entry name" value="Cyt_P450_sf"/>
</dbReference>
<dbReference type="Pfam" id="PF00067">
    <property type="entry name" value="p450"/>
    <property type="match status" value="1"/>
</dbReference>
<evidence type="ECO:0000256" key="2">
    <source>
        <dbReference type="ARBA" id="ARBA00005179"/>
    </source>
</evidence>
<dbReference type="Gene3D" id="1.10.630.10">
    <property type="entry name" value="Cytochrome P450"/>
    <property type="match status" value="2"/>
</dbReference>
<comment type="similarity">
    <text evidence="3 10">Belongs to the cytochrome P450 family.</text>
</comment>
<dbReference type="PROSITE" id="PS00086">
    <property type="entry name" value="CYTOCHROME_P450"/>
    <property type="match status" value="1"/>
</dbReference>
<evidence type="ECO:0000256" key="3">
    <source>
        <dbReference type="ARBA" id="ARBA00010617"/>
    </source>
</evidence>
<evidence type="ECO:0000313" key="11">
    <source>
        <dbReference type="EMBL" id="KAK0436543.1"/>
    </source>
</evidence>
<dbReference type="InterPro" id="IPR001128">
    <property type="entry name" value="Cyt_P450"/>
</dbReference>
<dbReference type="PANTHER" id="PTHR46300:SF7">
    <property type="entry name" value="P450, PUTATIVE (EUROFUNG)-RELATED"/>
    <property type="match status" value="1"/>
</dbReference>
<organism evidence="11 12">
    <name type="scientific">Armillaria borealis</name>
    <dbReference type="NCBI Taxonomy" id="47425"/>
    <lineage>
        <taxon>Eukaryota</taxon>
        <taxon>Fungi</taxon>
        <taxon>Dikarya</taxon>
        <taxon>Basidiomycota</taxon>
        <taxon>Agaricomycotina</taxon>
        <taxon>Agaricomycetes</taxon>
        <taxon>Agaricomycetidae</taxon>
        <taxon>Agaricales</taxon>
        <taxon>Marasmiineae</taxon>
        <taxon>Physalacriaceae</taxon>
        <taxon>Armillaria</taxon>
    </lineage>
</organism>
<evidence type="ECO:0000256" key="7">
    <source>
        <dbReference type="ARBA" id="ARBA00023004"/>
    </source>
</evidence>
<keyword evidence="8 10" id="KW-0503">Monooxygenase</keyword>
<keyword evidence="4 9" id="KW-0349">Heme</keyword>
<dbReference type="GO" id="GO:0004497">
    <property type="term" value="F:monooxygenase activity"/>
    <property type="evidence" value="ECO:0007669"/>
    <property type="project" value="UniProtKB-KW"/>
</dbReference>
<dbReference type="InterPro" id="IPR050364">
    <property type="entry name" value="Cytochrome_P450_fung"/>
</dbReference>